<keyword evidence="2" id="KW-1185">Reference proteome</keyword>
<comment type="caution">
    <text evidence="1">The sequence shown here is derived from an EMBL/GenBank/DDBJ whole genome shotgun (WGS) entry which is preliminary data.</text>
</comment>
<sequence>MEMFVDVPLTATNRTASVETATTVQGCQTTSIIQCQPEVAAGALKSPRPCFAGACSFLLQHTGSTMPADPLPERPVCIGDLVLDILQPQHLSKNP</sequence>
<gene>
    <name evidence="1" type="ORF">PFLUV_G00154390</name>
</gene>
<evidence type="ECO:0000313" key="1">
    <source>
        <dbReference type="EMBL" id="KAF1381478.1"/>
    </source>
</evidence>
<dbReference type="AlphaFoldDB" id="A0A6A5EQV7"/>
<reference evidence="1 2" key="1">
    <citation type="submission" date="2019-06" db="EMBL/GenBank/DDBJ databases">
        <title>A chromosome-scale genome assembly of the European perch, Perca fluviatilis.</title>
        <authorList>
            <person name="Roques C."/>
            <person name="Zahm M."/>
            <person name="Cabau C."/>
            <person name="Klopp C."/>
            <person name="Bouchez O."/>
            <person name="Donnadieu C."/>
            <person name="Kuhl H."/>
            <person name="Gislard M."/>
            <person name="Guendouz S."/>
            <person name="Journot L."/>
            <person name="Haffray P."/>
            <person name="Bestin A."/>
            <person name="Morvezen R."/>
            <person name="Feron R."/>
            <person name="Wen M."/>
            <person name="Jouanno E."/>
            <person name="Herpin A."/>
            <person name="Schartl M."/>
            <person name="Postlethwait J."/>
            <person name="Schaerlinger B."/>
            <person name="Chardard D."/>
            <person name="Lecocq T."/>
            <person name="Poncet C."/>
            <person name="Jaffrelo L."/>
            <person name="Lampietro C."/>
            <person name="Guiguen Y."/>
        </authorList>
    </citation>
    <scope>NUCLEOTIDE SEQUENCE [LARGE SCALE GENOMIC DNA]</scope>
    <source>
        <tissue evidence="1">Blood</tissue>
    </source>
</reference>
<name>A0A6A5EQV7_PERFL</name>
<protein>
    <submittedName>
        <fullName evidence="1">Uncharacterized protein</fullName>
    </submittedName>
</protein>
<dbReference type="Proteomes" id="UP000465112">
    <property type="component" value="Chromosome 13"/>
</dbReference>
<accession>A0A6A5EQV7</accession>
<dbReference type="EMBL" id="VHII01000013">
    <property type="protein sequence ID" value="KAF1381478.1"/>
    <property type="molecule type" value="Genomic_DNA"/>
</dbReference>
<proteinExistence type="predicted"/>
<organism evidence="1 2">
    <name type="scientific">Perca fluviatilis</name>
    <name type="common">European perch</name>
    <dbReference type="NCBI Taxonomy" id="8168"/>
    <lineage>
        <taxon>Eukaryota</taxon>
        <taxon>Metazoa</taxon>
        <taxon>Chordata</taxon>
        <taxon>Craniata</taxon>
        <taxon>Vertebrata</taxon>
        <taxon>Euteleostomi</taxon>
        <taxon>Actinopterygii</taxon>
        <taxon>Neopterygii</taxon>
        <taxon>Teleostei</taxon>
        <taxon>Neoteleostei</taxon>
        <taxon>Acanthomorphata</taxon>
        <taxon>Eupercaria</taxon>
        <taxon>Perciformes</taxon>
        <taxon>Percoidei</taxon>
        <taxon>Percidae</taxon>
        <taxon>Percinae</taxon>
        <taxon>Perca</taxon>
    </lineage>
</organism>
<evidence type="ECO:0000313" key="2">
    <source>
        <dbReference type="Proteomes" id="UP000465112"/>
    </source>
</evidence>